<dbReference type="Proteomes" id="UP001142055">
    <property type="component" value="Chromosome 3"/>
</dbReference>
<feature type="transmembrane region" description="Helical" evidence="7">
    <location>
        <begin position="201"/>
        <end position="224"/>
    </location>
</feature>
<keyword evidence="6 7" id="KW-0472">Membrane</keyword>
<dbReference type="Gene3D" id="1.10.287.110">
    <property type="entry name" value="DnaJ domain"/>
    <property type="match status" value="1"/>
</dbReference>
<feature type="transmembrane region" description="Helical" evidence="7">
    <location>
        <begin position="173"/>
        <end position="189"/>
    </location>
</feature>
<comment type="function">
    <text evidence="1">May function as a co-chaperone.</text>
</comment>
<keyword evidence="5 7" id="KW-1133">Transmembrane helix</keyword>
<dbReference type="PRINTS" id="PR00625">
    <property type="entry name" value="JDOMAIN"/>
</dbReference>
<comment type="subcellular location">
    <subcellularLocation>
        <location evidence="2">Membrane</location>
        <topology evidence="2">Multi-pass membrane protein</topology>
    </subcellularLocation>
</comment>
<evidence type="ECO:0000256" key="3">
    <source>
        <dbReference type="ARBA" id="ARBA00020945"/>
    </source>
</evidence>
<dbReference type="InterPro" id="IPR036869">
    <property type="entry name" value="J_dom_sf"/>
</dbReference>
<dbReference type="AlphaFoldDB" id="A0A9Q0M3Y5"/>
<dbReference type="CDD" id="cd06257">
    <property type="entry name" value="DnaJ"/>
    <property type="match status" value="1"/>
</dbReference>
<dbReference type="InterPro" id="IPR001623">
    <property type="entry name" value="DnaJ_domain"/>
</dbReference>
<protein>
    <recommendedName>
        <fullName evidence="3">DnaJ homolog subfamily C member 22</fullName>
    </recommendedName>
</protein>
<feature type="domain" description="J" evidence="8">
    <location>
        <begin position="288"/>
        <end position="357"/>
    </location>
</feature>
<feature type="transmembrane region" description="Helical" evidence="7">
    <location>
        <begin position="12"/>
        <end position="29"/>
    </location>
</feature>
<evidence type="ECO:0000256" key="7">
    <source>
        <dbReference type="SAM" id="Phobius"/>
    </source>
</evidence>
<dbReference type="OMA" id="VWWHCLL"/>
<dbReference type="InterPro" id="IPR007829">
    <property type="entry name" value="TM2"/>
</dbReference>
<accession>A0A9Q0M3Y5</accession>
<dbReference type="SMART" id="SM00271">
    <property type="entry name" value="DnaJ"/>
    <property type="match status" value="1"/>
</dbReference>
<evidence type="ECO:0000313" key="9">
    <source>
        <dbReference type="EMBL" id="KAJ6217052.1"/>
    </source>
</evidence>
<proteinExistence type="predicted"/>
<dbReference type="Pfam" id="PF05154">
    <property type="entry name" value="TM2"/>
    <property type="match status" value="1"/>
</dbReference>
<dbReference type="EMBL" id="JAPWDV010000003">
    <property type="protein sequence ID" value="KAJ6217052.1"/>
    <property type="molecule type" value="Genomic_DNA"/>
</dbReference>
<sequence length="357" mass="41483">MAIGKSRKSLFWTYVCWLFGGFLGLHHFYLGRDRHAFALWVSFGGYFGLGLIRDLWRIPEYVADVNEDPQYMLRLVDRMKRQPKPSFGILRYFAAIIVGDILGYLVMGALPFELFNGKDSQISRLLASFCIPFGCALGIHLVGNIGRFEGSLKAPLIAAYATAPFYYLQYDAVFATSLVTLFAFVKYSLKWRRTPNRTDSCTRYMLIIFVAIIYCSLWVSWFYFKCSVTDKNEETIKCRDAVANFFNSPAWLEFRSVMSRLFEFIRIHGIGGLWNEVIDALDPQGEVNALRILELNEKEATQELITSRYRKLARQWHPDKHHHPVDKKIAQDRFMAIQQAYDLLSRMKQRRLKKQLA</sequence>
<evidence type="ECO:0000256" key="5">
    <source>
        <dbReference type="ARBA" id="ARBA00022989"/>
    </source>
</evidence>
<reference evidence="9" key="1">
    <citation type="submission" date="2022-12" db="EMBL/GenBank/DDBJ databases">
        <title>Genome assemblies of Blomia tropicalis.</title>
        <authorList>
            <person name="Cui Y."/>
        </authorList>
    </citation>
    <scope>NUCLEOTIDE SEQUENCE</scope>
    <source>
        <tissue evidence="9">Adult mites</tissue>
    </source>
</reference>
<keyword evidence="4 7" id="KW-0812">Transmembrane</keyword>
<dbReference type="PANTHER" id="PTHR44733">
    <property type="entry name" value="DNAJ HOMOLOG SUBFAMILY C MEMBER 22"/>
    <property type="match status" value="1"/>
</dbReference>
<dbReference type="PANTHER" id="PTHR44733:SF1">
    <property type="entry name" value="DNAJ HOMOLOG SUBFAMILY C MEMBER 22"/>
    <property type="match status" value="1"/>
</dbReference>
<comment type="caution">
    <text evidence="9">The sequence shown here is derived from an EMBL/GenBank/DDBJ whole genome shotgun (WGS) entry which is preliminary data.</text>
</comment>
<feature type="transmembrane region" description="Helical" evidence="7">
    <location>
        <begin position="122"/>
        <end position="143"/>
    </location>
</feature>
<dbReference type="Pfam" id="PF00226">
    <property type="entry name" value="DnaJ"/>
    <property type="match status" value="1"/>
</dbReference>
<evidence type="ECO:0000256" key="1">
    <source>
        <dbReference type="ARBA" id="ARBA00002080"/>
    </source>
</evidence>
<dbReference type="GO" id="GO:0016020">
    <property type="term" value="C:membrane"/>
    <property type="evidence" value="ECO:0007669"/>
    <property type="project" value="UniProtKB-SubCell"/>
</dbReference>
<organism evidence="9 10">
    <name type="scientific">Blomia tropicalis</name>
    <name type="common">Mite</name>
    <dbReference type="NCBI Taxonomy" id="40697"/>
    <lineage>
        <taxon>Eukaryota</taxon>
        <taxon>Metazoa</taxon>
        <taxon>Ecdysozoa</taxon>
        <taxon>Arthropoda</taxon>
        <taxon>Chelicerata</taxon>
        <taxon>Arachnida</taxon>
        <taxon>Acari</taxon>
        <taxon>Acariformes</taxon>
        <taxon>Sarcoptiformes</taxon>
        <taxon>Astigmata</taxon>
        <taxon>Glycyphagoidea</taxon>
        <taxon>Echimyopodidae</taxon>
        <taxon>Blomia</taxon>
    </lineage>
</organism>
<name>A0A9Q0M3Y5_BLOTA</name>
<evidence type="ECO:0000259" key="8">
    <source>
        <dbReference type="PROSITE" id="PS50076"/>
    </source>
</evidence>
<feature type="transmembrane region" description="Helical" evidence="7">
    <location>
        <begin position="89"/>
        <end position="110"/>
    </location>
</feature>
<dbReference type="OrthoDB" id="10262359at2759"/>
<dbReference type="SUPFAM" id="SSF46565">
    <property type="entry name" value="Chaperone J-domain"/>
    <property type="match status" value="1"/>
</dbReference>
<evidence type="ECO:0000256" key="2">
    <source>
        <dbReference type="ARBA" id="ARBA00004141"/>
    </source>
</evidence>
<gene>
    <name evidence="9" type="ORF">RDWZM_008209</name>
</gene>
<evidence type="ECO:0000256" key="6">
    <source>
        <dbReference type="ARBA" id="ARBA00023136"/>
    </source>
</evidence>
<evidence type="ECO:0000313" key="10">
    <source>
        <dbReference type="Proteomes" id="UP001142055"/>
    </source>
</evidence>
<evidence type="ECO:0000256" key="4">
    <source>
        <dbReference type="ARBA" id="ARBA00022692"/>
    </source>
</evidence>
<keyword evidence="10" id="KW-1185">Reference proteome</keyword>
<dbReference type="PROSITE" id="PS50076">
    <property type="entry name" value="DNAJ_2"/>
    <property type="match status" value="1"/>
</dbReference>
<feature type="transmembrane region" description="Helical" evidence="7">
    <location>
        <begin position="35"/>
        <end position="52"/>
    </location>
</feature>